<dbReference type="InterPro" id="IPR031338">
    <property type="entry name" value="KDPG/KHG_AS_2"/>
</dbReference>
<evidence type="ECO:0000256" key="5">
    <source>
        <dbReference type="ARBA" id="ARBA00023277"/>
    </source>
</evidence>
<evidence type="ECO:0000256" key="2">
    <source>
        <dbReference type="ARBA" id="ARBA00006906"/>
    </source>
</evidence>
<gene>
    <name evidence="6" type="ORF">ABOD76_21915</name>
</gene>
<sequence length="213" mass="22688">MLDLPALVHAHRIIAILRGVPLQHAVRLTEHLHRAGIRLLEVALSDRHGLDVLRELDRQFGPELVLGAGTVITPELAAQAQAAGARFLLTPHVVPEVNAYAVQHGLGLISGAMTPTEIQQALAQGSRPVKLFPAGDLGPGYLRSLLGPYPDLQVVVVGNITTANLPEFVRAGAVGAGIGSHLTHTDWNAPDFATLEHRARTLLAQFGSPEDRA</sequence>
<organism evidence="6">
    <name type="scientific">Deinococcus sonorensis KR-87</name>
    <dbReference type="NCBI Taxonomy" id="694439"/>
    <lineage>
        <taxon>Bacteria</taxon>
        <taxon>Thermotogati</taxon>
        <taxon>Deinococcota</taxon>
        <taxon>Deinococci</taxon>
        <taxon>Deinococcales</taxon>
        <taxon>Deinococcaceae</taxon>
        <taxon>Deinococcus</taxon>
    </lineage>
</organism>
<protein>
    <submittedName>
        <fullName evidence="6">Bifunctional 4-hydroxy-2-oxoglutarate aldolase/2-dehydro-3-deoxy-phosphogluconate aldolase</fullName>
    </submittedName>
</protein>
<proteinExistence type="inferred from homology"/>
<dbReference type="Gene3D" id="3.20.20.70">
    <property type="entry name" value="Aldolase class I"/>
    <property type="match status" value="1"/>
</dbReference>
<dbReference type="InterPro" id="IPR013785">
    <property type="entry name" value="Aldolase_TIM"/>
</dbReference>
<comment type="similarity">
    <text evidence="2">Belongs to the KHG/KDPG aldolase family.</text>
</comment>
<dbReference type="PANTHER" id="PTHR30246:SF1">
    <property type="entry name" value="2-DEHYDRO-3-DEOXY-6-PHOSPHOGALACTONATE ALDOLASE-RELATED"/>
    <property type="match status" value="1"/>
</dbReference>
<evidence type="ECO:0000256" key="4">
    <source>
        <dbReference type="ARBA" id="ARBA00023239"/>
    </source>
</evidence>
<dbReference type="InterPro" id="IPR000887">
    <property type="entry name" value="Aldlse_KDPG_KHG"/>
</dbReference>
<comment type="pathway">
    <text evidence="1">Carbohydrate acid metabolism.</text>
</comment>
<dbReference type="Pfam" id="PF01081">
    <property type="entry name" value="Aldolase"/>
    <property type="match status" value="1"/>
</dbReference>
<accession>A0AAU7UFT0</accession>
<dbReference type="SUPFAM" id="SSF51569">
    <property type="entry name" value="Aldolase"/>
    <property type="match status" value="1"/>
</dbReference>
<dbReference type="EMBL" id="CP158300">
    <property type="protein sequence ID" value="XBV87350.1"/>
    <property type="molecule type" value="Genomic_DNA"/>
</dbReference>
<keyword evidence="6" id="KW-0614">Plasmid</keyword>
<dbReference type="GO" id="GO:0016829">
    <property type="term" value="F:lyase activity"/>
    <property type="evidence" value="ECO:0007669"/>
    <property type="project" value="UniProtKB-KW"/>
</dbReference>
<reference evidence="6" key="1">
    <citation type="submission" date="2024-06" db="EMBL/GenBank/DDBJ databases">
        <title>Draft Genome Sequence of Deinococcus sonorensis Type Strain KR-87, a Biofilm Producing Representative of the Genus Deinococcus.</title>
        <authorList>
            <person name="Boren L.S."/>
            <person name="Grosso R.A."/>
            <person name="Hugenberg-Cox A.N."/>
            <person name="Hill J.T.E."/>
            <person name="Albert C.M."/>
            <person name="Tuohy J.M."/>
        </authorList>
    </citation>
    <scope>NUCLEOTIDE SEQUENCE</scope>
    <source>
        <strain evidence="6">KR-87</strain>
        <plasmid evidence="6">pDson02</plasmid>
    </source>
</reference>
<evidence type="ECO:0000313" key="6">
    <source>
        <dbReference type="EMBL" id="XBV87350.1"/>
    </source>
</evidence>
<dbReference type="CDD" id="cd00452">
    <property type="entry name" value="KDPG_aldolase"/>
    <property type="match status" value="1"/>
</dbReference>
<name>A0AAU7UFT0_9DEIO</name>
<evidence type="ECO:0000256" key="1">
    <source>
        <dbReference type="ARBA" id="ARBA00004761"/>
    </source>
</evidence>
<dbReference type="PROSITE" id="PS00160">
    <property type="entry name" value="ALDOLASE_KDPG_KHG_2"/>
    <property type="match status" value="1"/>
</dbReference>
<comment type="subunit">
    <text evidence="3">Homotrimer.</text>
</comment>
<dbReference type="KEGG" id="dsc:ABOD76_21915"/>
<dbReference type="PANTHER" id="PTHR30246">
    <property type="entry name" value="2-KETO-3-DEOXY-6-PHOSPHOGLUCONATE ALDOLASE"/>
    <property type="match status" value="1"/>
</dbReference>
<keyword evidence="4" id="KW-0456">Lyase</keyword>
<evidence type="ECO:0000256" key="3">
    <source>
        <dbReference type="ARBA" id="ARBA00011233"/>
    </source>
</evidence>
<keyword evidence="5" id="KW-0119">Carbohydrate metabolism</keyword>
<dbReference type="AlphaFoldDB" id="A0AAU7UFT0"/>
<dbReference type="RefSeq" id="WP_350245500.1">
    <property type="nucleotide sequence ID" value="NZ_CP158300.1"/>
</dbReference>
<geneLocation type="plasmid" evidence="6">
    <name>pDson02</name>
</geneLocation>